<gene>
    <name evidence="1" type="ORF">ILEXP_LOCUS47605</name>
</gene>
<keyword evidence="2" id="KW-1185">Reference proteome</keyword>
<sequence>MLVGLLQINYHLHFLKISSHYNCSWMSRPRKIREITWSSFPQYLVSLSLVDCNLSNDAFPKDFSQLSLLRSLNLSKNPICSLPDCIRDLSSLQALRLNSCTRLKSLLQLPRLEKLFVGHCTFLEKITFLSPLFRQQQIEHTGCAKLVYVEGMIKLEPMGISDVEMIDHWSFINFKDLADVEINIFVPVKEIPDCFSIKSRESSTYFTVPSVFYVKRLNLNICSIYVLSGYSENQSCLHPLLSITLSNKSKNLCWKYNPTCFGRPEENEDMMWLSHWKVANLLGLEDGDEVTVSVIIRGVFELKEFGINLGYEQEGKKGIPGSMYPSNQDVARGHYSVYQVKTGVYFLSNEALSWDDVFLPTPILGWDAETRDEIIKSKQGRRDCDSSRNRGRILQW</sequence>
<dbReference type="PROSITE" id="PS51450">
    <property type="entry name" value="LRR"/>
    <property type="match status" value="1"/>
</dbReference>
<dbReference type="SUPFAM" id="SSF52058">
    <property type="entry name" value="L domain-like"/>
    <property type="match status" value="1"/>
</dbReference>
<proteinExistence type="predicted"/>
<dbReference type="AlphaFoldDB" id="A0ABC8U7E8"/>
<comment type="caution">
    <text evidence="1">The sequence shown here is derived from an EMBL/GenBank/DDBJ whole genome shotgun (WGS) entry which is preliminary data.</text>
</comment>
<name>A0ABC8U7E8_9AQUA</name>
<dbReference type="PANTHER" id="PTHR45752:SF195">
    <property type="entry name" value="LEUCINE-RICH REPEAT (LRR) FAMILY PROTEIN-RELATED"/>
    <property type="match status" value="1"/>
</dbReference>
<evidence type="ECO:0000313" key="1">
    <source>
        <dbReference type="EMBL" id="CAK9177685.1"/>
    </source>
</evidence>
<dbReference type="InterPro" id="IPR032675">
    <property type="entry name" value="LRR_dom_sf"/>
</dbReference>
<dbReference type="InterPro" id="IPR001611">
    <property type="entry name" value="Leu-rich_rpt"/>
</dbReference>
<dbReference type="EMBL" id="CAUOFW020007124">
    <property type="protein sequence ID" value="CAK9177685.1"/>
    <property type="molecule type" value="Genomic_DNA"/>
</dbReference>
<dbReference type="PANTHER" id="PTHR45752">
    <property type="entry name" value="LEUCINE-RICH REPEAT-CONTAINING"/>
    <property type="match status" value="1"/>
</dbReference>
<reference evidence="1 2" key="1">
    <citation type="submission" date="2024-02" db="EMBL/GenBank/DDBJ databases">
        <authorList>
            <person name="Vignale AGUSTIN F."/>
            <person name="Sosa J E."/>
            <person name="Modenutti C."/>
        </authorList>
    </citation>
    <scope>NUCLEOTIDE SEQUENCE [LARGE SCALE GENOMIC DNA]</scope>
</reference>
<protein>
    <submittedName>
        <fullName evidence="1">Uncharacterized protein</fullName>
    </submittedName>
</protein>
<dbReference type="InterPro" id="IPR050715">
    <property type="entry name" value="LRR-SigEffector_domain"/>
</dbReference>
<organism evidence="1 2">
    <name type="scientific">Ilex paraguariensis</name>
    <name type="common">yerba mate</name>
    <dbReference type="NCBI Taxonomy" id="185542"/>
    <lineage>
        <taxon>Eukaryota</taxon>
        <taxon>Viridiplantae</taxon>
        <taxon>Streptophyta</taxon>
        <taxon>Embryophyta</taxon>
        <taxon>Tracheophyta</taxon>
        <taxon>Spermatophyta</taxon>
        <taxon>Magnoliopsida</taxon>
        <taxon>eudicotyledons</taxon>
        <taxon>Gunneridae</taxon>
        <taxon>Pentapetalae</taxon>
        <taxon>asterids</taxon>
        <taxon>campanulids</taxon>
        <taxon>Aquifoliales</taxon>
        <taxon>Aquifoliaceae</taxon>
        <taxon>Ilex</taxon>
    </lineage>
</organism>
<evidence type="ECO:0000313" key="2">
    <source>
        <dbReference type="Proteomes" id="UP001642360"/>
    </source>
</evidence>
<accession>A0ABC8U7E8</accession>
<dbReference type="Proteomes" id="UP001642360">
    <property type="component" value="Unassembled WGS sequence"/>
</dbReference>
<dbReference type="Gene3D" id="3.80.10.10">
    <property type="entry name" value="Ribonuclease Inhibitor"/>
    <property type="match status" value="1"/>
</dbReference>